<dbReference type="RefSeq" id="WP_180283693.1">
    <property type="nucleotide sequence ID" value="NZ_JABFDB010000014.1"/>
</dbReference>
<dbReference type="Gene3D" id="3.60.60.10">
    <property type="entry name" value="Penicillin V Acylase, Chain A"/>
    <property type="match status" value="1"/>
</dbReference>
<sequence>MCSVVLLRRPDHRWPLIVGANRDEMTDRPWQPPARHWPDRPNVVAGLDVLAGGTWFGLNDDGVMACVLNRHGTLGPQAGKRSRGELVLEALDHADAADAVLALAQLDTRAYRSFNLVVADNRDAWLLMNRGDTPRHRPEVVEIPDGVHMVTAFDLDDPADARITRHLPDFRGAVPPDPDRADWGGWPAALASRDWQGARGEGGAMDFRMPNGFGTVCGSLLALPGVEHPELDPLWHFAAGRPSEVGWGVVEMG</sequence>
<protein>
    <recommendedName>
        <fullName evidence="3">NRDE family protein</fullName>
    </recommendedName>
</protein>
<evidence type="ECO:0000313" key="1">
    <source>
        <dbReference type="EMBL" id="NYZ21920.1"/>
    </source>
</evidence>
<gene>
    <name evidence="1" type="ORF">HND93_19575</name>
</gene>
<keyword evidence="2" id="KW-1185">Reference proteome</keyword>
<dbReference type="Proteomes" id="UP000584642">
    <property type="component" value="Unassembled WGS sequence"/>
</dbReference>
<dbReference type="InterPro" id="IPR008551">
    <property type="entry name" value="TANGO2"/>
</dbReference>
<dbReference type="EMBL" id="JABFDB010000014">
    <property type="protein sequence ID" value="NYZ21920.1"/>
    <property type="molecule type" value="Genomic_DNA"/>
</dbReference>
<reference evidence="1 2" key="1">
    <citation type="submission" date="2020-05" db="EMBL/GenBank/DDBJ databases">
        <title>Azospirillum oleiclasticum sp. nov, a nitrogen-fixing and heavy crude oil-emulsifying bacterium isolated from the crude oil of Yumen Oilfield.</title>
        <authorList>
            <person name="Wu D."/>
            <person name="Cai M."/>
            <person name="Zhang X."/>
        </authorList>
    </citation>
    <scope>NUCLEOTIDE SEQUENCE [LARGE SCALE GENOMIC DNA]</scope>
    <source>
        <strain evidence="1 2">ROY-1-1-2</strain>
    </source>
</reference>
<comment type="caution">
    <text evidence="1">The sequence shown here is derived from an EMBL/GenBank/DDBJ whole genome shotgun (WGS) entry which is preliminary data.</text>
</comment>
<organism evidence="1 2">
    <name type="scientific">Azospirillum oleiclasticum</name>
    <dbReference type="NCBI Taxonomy" id="2735135"/>
    <lineage>
        <taxon>Bacteria</taxon>
        <taxon>Pseudomonadati</taxon>
        <taxon>Pseudomonadota</taxon>
        <taxon>Alphaproteobacteria</taxon>
        <taxon>Rhodospirillales</taxon>
        <taxon>Azospirillaceae</taxon>
        <taxon>Azospirillum</taxon>
    </lineage>
</organism>
<accession>A0ABX2TGW9</accession>
<dbReference type="Pfam" id="PF05742">
    <property type="entry name" value="TANGO2"/>
    <property type="match status" value="1"/>
</dbReference>
<dbReference type="PANTHER" id="PTHR17985:SF8">
    <property type="entry name" value="TRANSPORT AND GOLGI ORGANIZATION PROTEIN 2 HOMOLOG"/>
    <property type="match status" value="1"/>
</dbReference>
<name>A0ABX2TGW9_9PROT</name>
<evidence type="ECO:0008006" key="3">
    <source>
        <dbReference type="Google" id="ProtNLM"/>
    </source>
</evidence>
<dbReference type="PANTHER" id="PTHR17985">
    <property type="entry name" value="SER/THR-RICH PROTEIN T10 IN DGCR REGION"/>
    <property type="match status" value="1"/>
</dbReference>
<proteinExistence type="predicted"/>
<evidence type="ECO:0000313" key="2">
    <source>
        <dbReference type="Proteomes" id="UP000584642"/>
    </source>
</evidence>